<feature type="region of interest" description="Disordered" evidence="1">
    <location>
        <begin position="1"/>
        <end position="96"/>
    </location>
</feature>
<feature type="region of interest" description="Disordered" evidence="1">
    <location>
        <begin position="108"/>
        <end position="137"/>
    </location>
</feature>
<feature type="compositionally biased region" description="Basic residues" evidence="1">
    <location>
        <begin position="29"/>
        <end position="49"/>
    </location>
</feature>
<name>A0AAV9Z6F4_9AGAR</name>
<keyword evidence="3" id="KW-1185">Reference proteome</keyword>
<evidence type="ECO:0000313" key="3">
    <source>
        <dbReference type="Proteomes" id="UP001362999"/>
    </source>
</evidence>
<dbReference type="EMBL" id="JAWWNJ010000200">
    <property type="protein sequence ID" value="KAK6971924.1"/>
    <property type="molecule type" value="Genomic_DNA"/>
</dbReference>
<dbReference type="AlphaFoldDB" id="A0AAV9Z6F4"/>
<feature type="compositionally biased region" description="Basic and acidic residues" evidence="1">
    <location>
        <begin position="60"/>
        <end position="71"/>
    </location>
</feature>
<evidence type="ECO:0000313" key="2">
    <source>
        <dbReference type="EMBL" id="KAK6971924.1"/>
    </source>
</evidence>
<reference evidence="2 3" key="1">
    <citation type="journal article" date="2024" name="J Genomics">
        <title>Draft genome sequencing and assembly of Favolaschia claudopus CIRM-BRFM 2984 isolated from oak limbs.</title>
        <authorList>
            <person name="Navarro D."/>
            <person name="Drula E."/>
            <person name="Chaduli D."/>
            <person name="Cazenave R."/>
            <person name="Ahrendt S."/>
            <person name="Wang J."/>
            <person name="Lipzen A."/>
            <person name="Daum C."/>
            <person name="Barry K."/>
            <person name="Grigoriev I.V."/>
            <person name="Favel A."/>
            <person name="Rosso M.N."/>
            <person name="Martin F."/>
        </authorList>
    </citation>
    <scope>NUCLEOTIDE SEQUENCE [LARGE SCALE GENOMIC DNA]</scope>
    <source>
        <strain evidence="2 3">CIRM-BRFM 2984</strain>
    </source>
</reference>
<feature type="compositionally biased region" description="Basic and acidic residues" evidence="1">
    <location>
        <begin position="80"/>
        <end position="96"/>
    </location>
</feature>
<organism evidence="2 3">
    <name type="scientific">Favolaschia claudopus</name>
    <dbReference type="NCBI Taxonomy" id="2862362"/>
    <lineage>
        <taxon>Eukaryota</taxon>
        <taxon>Fungi</taxon>
        <taxon>Dikarya</taxon>
        <taxon>Basidiomycota</taxon>
        <taxon>Agaricomycotina</taxon>
        <taxon>Agaricomycetes</taxon>
        <taxon>Agaricomycetidae</taxon>
        <taxon>Agaricales</taxon>
        <taxon>Marasmiineae</taxon>
        <taxon>Mycenaceae</taxon>
        <taxon>Favolaschia</taxon>
    </lineage>
</organism>
<evidence type="ECO:0008006" key="4">
    <source>
        <dbReference type="Google" id="ProtNLM"/>
    </source>
</evidence>
<gene>
    <name evidence="2" type="ORF">R3P38DRAFT_3241330</name>
</gene>
<proteinExistence type="predicted"/>
<evidence type="ECO:0000256" key="1">
    <source>
        <dbReference type="SAM" id="MobiDB-lite"/>
    </source>
</evidence>
<accession>A0AAV9Z6F4</accession>
<protein>
    <recommendedName>
        <fullName evidence="4">BZIP domain-containing protein</fullName>
    </recommendedName>
</protein>
<comment type="caution">
    <text evidence="2">The sequence shown here is derived from an EMBL/GenBank/DDBJ whole genome shotgun (WGS) entry which is preliminary data.</text>
</comment>
<sequence>MGACSPFGVPPLKSILIQDEPTPHQVSNQRRHDRNARARARMAQKRALLKSRPPAVQEAYAEREREYQVRYREKHRTKIRDRQNERRRSEYKDRHGQQVYTDWLKLQLGRRRRTHPNPVATDPDDERDVVVSDIGSP</sequence>
<dbReference type="Proteomes" id="UP001362999">
    <property type="component" value="Unassembled WGS sequence"/>
</dbReference>